<feature type="compositionally biased region" description="Low complexity" evidence="9">
    <location>
        <begin position="621"/>
        <end position="632"/>
    </location>
</feature>
<dbReference type="Proteomes" id="UP000053617">
    <property type="component" value="Unassembled WGS sequence"/>
</dbReference>
<dbReference type="GO" id="GO:0042147">
    <property type="term" value="P:retrograde transport, endosome to Golgi"/>
    <property type="evidence" value="ECO:0007669"/>
    <property type="project" value="InterPro"/>
</dbReference>
<dbReference type="PANTHER" id="PTHR12965:SF0">
    <property type="entry name" value="VACUOLAR PROTEIN SORTING-ASSOCIATED PROTEIN 54"/>
    <property type="match status" value="1"/>
</dbReference>
<feature type="region of interest" description="Disordered" evidence="9">
    <location>
        <begin position="142"/>
        <end position="161"/>
    </location>
</feature>
<evidence type="ECO:0000256" key="1">
    <source>
        <dbReference type="ARBA" id="ARBA00004601"/>
    </source>
</evidence>
<evidence type="ECO:0000256" key="8">
    <source>
        <dbReference type="SAM" id="Coils"/>
    </source>
</evidence>
<comment type="subcellular location">
    <subcellularLocation>
        <location evidence="1">Golgi apparatus</location>
        <location evidence="1">trans-Golgi network</location>
    </subcellularLocation>
</comment>
<dbReference type="RefSeq" id="XP_013276759.1">
    <property type="nucleotide sequence ID" value="XM_013421305.1"/>
</dbReference>
<feature type="compositionally biased region" description="Basic and acidic residues" evidence="9">
    <location>
        <begin position="1068"/>
        <end position="1094"/>
    </location>
</feature>
<evidence type="ECO:0000256" key="3">
    <source>
        <dbReference type="ARBA" id="ARBA00017665"/>
    </source>
</evidence>
<dbReference type="InterPro" id="IPR012501">
    <property type="entry name" value="Vps54_C"/>
</dbReference>
<dbReference type="PANTHER" id="PTHR12965">
    <property type="entry name" value="VACUOLAR PROTEIN SORTING 54"/>
    <property type="match status" value="1"/>
</dbReference>
<keyword evidence="4" id="KW-0813">Transport</keyword>
<feature type="domain" description="Vacuolar protein sorting-associated protein 54 C-terminal" evidence="10">
    <location>
        <begin position="800"/>
        <end position="933"/>
    </location>
</feature>
<reference evidence="12 13" key="1">
    <citation type="submission" date="2015-01" db="EMBL/GenBank/DDBJ databases">
        <title>The Genome Sequence of Rhinocladiella mackenzie CBS 650.93.</title>
        <authorList>
            <consortium name="The Broad Institute Genomics Platform"/>
            <person name="Cuomo C."/>
            <person name="de Hoog S."/>
            <person name="Gorbushina A."/>
            <person name="Stielow B."/>
            <person name="Teixiera M."/>
            <person name="Abouelleil A."/>
            <person name="Chapman S.B."/>
            <person name="Priest M."/>
            <person name="Young S.K."/>
            <person name="Wortman J."/>
            <person name="Nusbaum C."/>
            <person name="Birren B."/>
        </authorList>
    </citation>
    <scope>NUCLEOTIDE SEQUENCE [LARGE SCALE GENOMIC DNA]</scope>
    <source>
        <strain evidence="12 13">CBS 650.93</strain>
    </source>
</reference>
<evidence type="ECO:0000256" key="7">
    <source>
        <dbReference type="ARBA" id="ARBA00023054"/>
    </source>
</evidence>
<dbReference type="GO" id="GO:0005829">
    <property type="term" value="C:cytosol"/>
    <property type="evidence" value="ECO:0007669"/>
    <property type="project" value="GOC"/>
</dbReference>
<keyword evidence="6" id="KW-0333">Golgi apparatus</keyword>
<dbReference type="GO" id="GO:0019905">
    <property type="term" value="F:syntaxin binding"/>
    <property type="evidence" value="ECO:0007669"/>
    <property type="project" value="TreeGrafter"/>
</dbReference>
<comment type="similarity">
    <text evidence="2">Belongs to the VPS54 family.</text>
</comment>
<dbReference type="InterPro" id="IPR019515">
    <property type="entry name" value="VPS54_N"/>
</dbReference>
<dbReference type="STRING" id="1442369.A0A0D2HG48"/>
<dbReference type="HOGENOM" id="CLU_003094_1_0_1"/>
<accession>A0A0D2HG48</accession>
<protein>
    <recommendedName>
        <fullName evidence="3">Vacuolar protein sorting-associated protein 54</fullName>
    </recommendedName>
</protein>
<feature type="compositionally biased region" description="Polar residues" evidence="9">
    <location>
        <begin position="533"/>
        <end position="542"/>
    </location>
</feature>
<feature type="compositionally biased region" description="Polar residues" evidence="9">
    <location>
        <begin position="205"/>
        <end position="215"/>
    </location>
</feature>
<evidence type="ECO:0000313" key="13">
    <source>
        <dbReference type="Proteomes" id="UP000053617"/>
    </source>
</evidence>
<dbReference type="Pfam" id="PF10475">
    <property type="entry name" value="Vps54_N"/>
    <property type="match status" value="1"/>
</dbReference>
<feature type="domain" description="Vacuolar protein sorting-associated protein 54 N-terminal" evidence="11">
    <location>
        <begin position="264"/>
        <end position="376"/>
    </location>
</feature>
<feature type="region of interest" description="Disordered" evidence="9">
    <location>
        <begin position="172"/>
        <end position="215"/>
    </location>
</feature>
<organism evidence="12 13">
    <name type="scientific">Rhinocladiella mackenziei CBS 650.93</name>
    <dbReference type="NCBI Taxonomy" id="1442369"/>
    <lineage>
        <taxon>Eukaryota</taxon>
        <taxon>Fungi</taxon>
        <taxon>Dikarya</taxon>
        <taxon>Ascomycota</taxon>
        <taxon>Pezizomycotina</taxon>
        <taxon>Eurotiomycetes</taxon>
        <taxon>Chaetothyriomycetidae</taxon>
        <taxon>Chaetothyriales</taxon>
        <taxon>Herpotrichiellaceae</taxon>
        <taxon>Rhinocladiella</taxon>
    </lineage>
</organism>
<feature type="coiled-coil region" evidence="8">
    <location>
        <begin position="295"/>
        <end position="353"/>
    </location>
</feature>
<name>A0A0D2HG48_9EURO</name>
<sequence>MASPIRSGSQRTFTPPIATSPTTGYPFPDVVQRQHGGPRGDLRRGSTTSSITSIGGSLDTGPINNNTITEISQNAISILLQHPIVRTGLQASTAVPTSGYKVPTPRDIPPVALTNIPHVEPKAFQPYLAQVGSLYEAFQKAKNEGEGEGETSLFHRDKKDTKNEEWEAIMNQRLQRPGHSRAGSVSPAVSAPIEPPQPKRRQSGQRRQAVTPLSTIPSVYSEEDFHLENPRTFDIVSEHSEIVRDPSGAPNGRKSLATNAILQEKLSWYMDTVEVHLINSISTASKSFFSALGSLRELHREAADSVDRIQKLRKDLAKLDKEMALDGLKVVNLKQRRDNVRQLAQAIMQLEDIVKAVQNCEEMVEKGEIDEALDDLDHVEALMAGRDGKTSSLKEIPRYQKRDLRRIKALAGAFDDLNQLRYRAGRGYEARFHGSLLNDIRRHVEQTEVGVTLQRWGTAYTRPKPGQRRAPSAFPGYMNIGPELRAELEAEMKGLSRARCTTPAATSFRATVLREMKSMIRKQLPSANDDDNVSTISASTTGGRHMSQQDKSSILARNLRALDADDWYQMLATIYTNISEGLRRLSVQVKILLDITSNLPDHMVKSPPRSPDPGSVERVMSPPTGRPRSTSSVQAEMQQVLDLSSLLGEGVDLAQAQITKVVKVRSQQNVELPLSDFLKYFTLNKLFTDECEAISGRSGTALKNVVDTQIKDFVARFGDSQKHEIIRVMDSDKWDAKDFGDRENEILSRVMEGSTNDALPWIESTMIWQSMTNGSKTSNRTATNGADGATAKVRSAVIDEQKYILPESGLAMLQSMETFQHLAAGIPSMSHEVAILLLESLKLFNSRSSQLILGAGATRSAGLKNITTKHLALSSQALSFIIALIPYVREFFRRHLSSSTGPPVMNEFDKVKRLFQEHQNGIHEKLVDIMSGRASMHVKSMKNIDWEEVAKNKAVQVSPYMETLTKETATLQKVLAKHLPEPVVAGIMIPVFASYREQWTAAYQDVTIKSTAAKERLLADAEWFNSRISKIDGSGDLGERIVRVVQAKTVMNTAPSQPSAAPTTGDDTQEKMEVNEKDTAKDAGGLGKEEEAKT</sequence>
<feature type="region of interest" description="Disordered" evidence="9">
    <location>
        <begin position="1052"/>
        <end position="1094"/>
    </location>
</feature>
<evidence type="ECO:0000313" key="12">
    <source>
        <dbReference type="EMBL" id="KIX09623.1"/>
    </source>
</evidence>
<keyword evidence="13" id="KW-1185">Reference proteome</keyword>
<feature type="compositionally biased region" description="Low complexity" evidence="9">
    <location>
        <begin position="45"/>
        <end position="57"/>
    </location>
</feature>
<dbReference type="GeneID" id="25288775"/>
<feature type="region of interest" description="Disordered" evidence="9">
    <location>
        <begin position="600"/>
        <end position="632"/>
    </location>
</feature>
<evidence type="ECO:0000256" key="5">
    <source>
        <dbReference type="ARBA" id="ARBA00022927"/>
    </source>
</evidence>
<evidence type="ECO:0000259" key="11">
    <source>
        <dbReference type="Pfam" id="PF10475"/>
    </source>
</evidence>
<dbReference type="OrthoDB" id="10259024at2759"/>
<gene>
    <name evidence="12" type="ORF">Z518_00704</name>
</gene>
<dbReference type="Gene3D" id="6.10.250.860">
    <property type="match status" value="1"/>
</dbReference>
<dbReference type="GO" id="GO:0006896">
    <property type="term" value="P:Golgi to vacuole transport"/>
    <property type="evidence" value="ECO:0007669"/>
    <property type="project" value="TreeGrafter"/>
</dbReference>
<evidence type="ECO:0000256" key="9">
    <source>
        <dbReference type="SAM" id="MobiDB-lite"/>
    </source>
</evidence>
<evidence type="ECO:0000256" key="6">
    <source>
        <dbReference type="ARBA" id="ARBA00023034"/>
    </source>
</evidence>
<feature type="compositionally biased region" description="Polar residues" evidence="9">
    <location>
        <begin position="1052"/>
        <end position="1066"/>
    </location>
</feature>
<proteinExistence type="inferred from homology"/>
<evidence type="ECO:0000259" key="10">
    <source>
        <dbReference type="Pfam" id="PF07928"/>
    </source>
</evidence>
<dbReference type="EMBL" id="KN847475">
    <property type="protein sequence ID" value="KIX09623.1"/>
    <property type="molecule type" value="Genomic_DNA"/>
</dbReference>
<dbReference type="GO" id="GO:0000938">
    <property type="term" value="C:GARP complex"/>
    <property type="evidence" value="ECO:0007669"/>
    <property type="project" value="InterPro"/>
</dbReference>
<feature type="compositionally biased region" description="Polar residues" evidence="9">
    <location>
        <begin position="1"/>
        <end position="23"/>
    </location>
</feature>
<evidence type="ECO:0000256" key="4">
    <source>
        <dbReference type="ARBA" id="ARBA00022448"/>
    </source>
</evidence>
<dbReference type="AlphaFoldDB" id="A0A0D2HG48"/>
<feature type="region of interest" description="Disordered" evidence="9">
    <location>
        <begin position="524"/>
        <end position="550"/>
    </location>
</feature>
<feature type="region of interest" description="Disordered" evidence="9">
    <location>
        <begin position="1"/>
        <end position="58"/>
    </location>
</feature>
<dbReference type="Pfam" id="PF07928">
    <property type="entry name" value="Vps54"/>
    <property type="match status" value="1"/>
</dbReference>
<dbReference type="VEuPathDB" id="FungiDB:Z518_00704"/>
<dbReference type="InterPro" id="IPR039745">
    <property type="entry name" value="Vps54"/>
</dbReference>
<dbReference type="GO" id="GO:0015031">
    <property type="term" value="P:protein transport"/>
    <property type="evidence" value="ECO:0007669"/>
    <property type="project" value="UniProtKB-KW"/>
</dbReference>
<evidence type="ECO:0000256" key="2">
    <source>
        <dbReference type="ARBA" id="ARBA00009150"/>
    </source>
</evidence>
<keyword evidence="5" id="KW-0653">Protein transport</keyword>
<keyword evidence="7 8" id="KW-0175">Coiled coil</keyword>